<name>A0A7S2L9T4_9STRA</name>
<feature type="binding site" evidence="12">
    <location>
        <position position="479"/>
    </location>
    <ligand>
        <name>Fe cation</name>
        <dbReference type="ChEBI" id="CHEBI:24875"/>
        <label>1</label>
    </ligand>
</feature>
<gene>
    <name evidence="13" type="ORF">LDAN0321_LOCUS16033</name>
</gene>
<dbReference type="UniPathway" id="UPA00111">
    <property type="reaction ID" value="UER00527"/>
</dbReference>
<dbReference type="SUPFAM" id="SSF50405">
    <property type="entry name" value="Actin-crosslinking proteins"/>
    <property type="match status" value="1"/>
</dbReference>
<keyword evidence="8" id="KW-0560">Oxidoreductase</keyword>
<evidence type="ECO:0000256" key="2">
    <source>
        <dbReference type="ARBA" id="ARBA00005167"/>
    </source>
</evidence>
<comment type="pathway">
    <text evidence="2">Polyol metabolism; myo-inositol degradation into D-glucuronate; D-glucuronate from myo-inositol: step 1/1.</text>
</comment>
<evidence type="ECO:0000256" key="3">
    <source>
        <dbReference type="ARBA" id="ARBA00005286"/>
    </source>
</evidence>
<dbReference type="GO" id="GO:0005506">
    <property type="term" value="F:iron ion binding"/>
    <property type="evidence" value="ECO:0007669"/>
    <property type="project" value="InterPro"/>
</dbReference>
<accession>A0A7S2L9T4</accession>
<comment type="catalytic activity">
    <reaction evidence="11">
        <text>myo-inositol + O2 = D-glucuronate + H2O + H(+)</text>
        <dbReference type="Rhea" id="RHEA:23696"/>
        <dbReference type="ChEBI" id="CHEBI:15377"/>
        <dbReference type="ChEBI" id="CHEBI:15378"/>
        <dbReference type="ChEBI" id="CHEBI:15379"/>
        <dbReference type="ChEBI" id="CHEBI:17268"/>
        <dbReference type="ChEBI" id="CHEBI:58720"/>
        <dbReference type="EC" id="1.13.99.1"/>
    </reaction>
</comment>
<comment type="similarity">
    <text evidence="3">Belongs to the myo-inositol oxygenase family.</text>
</comment>
<evidence type="ECO:0000256" key="8">
    <source>
        <dbReference type="ARBA" id="ARBA00023002"/>
    </source>
</evidence>
<dbReference type="GO" id="GO:0005737">
    <property type="term" value="C:cytoplasm"/>
    <property type="evidence" value="ECO:0007669"/>
    <property type="project" value="UniProtKB-SubCell"/>
</dbReference>
<evidence type="ECO:0000256" key="12">
    <source>
        <dbReference type="PIRSR" id="PIRSR607828-2"/>
    </source>
</evidence>
<organism evidence="13">
    <name type="scientific">Leptocylindrus danicus</name>
    <dbReference type="NCBI Taxonomy" id="163516"/>
    <lineage>
        <taxon>Eukaryota</taxon>
        <taxon>Sar</taxon>
        <taxon>Stramenopiles</taxon>
        <taxon>Ochrophyta</taxon>
        <taxon>Bacillariophyta</taxon>
        <taxon>Coscinodiscophyceae</taxon>
        <taxon>Chaetocerotophycidae</taxon>
        <taxon>Leptocylindrales</taxon>
        <taxon>Leptocylindraceae</taxon>
        <taxon>Leptocylindrus</taxon>
    </lineage>
</organism>
<reference evidence="13" key="1">
    <citation type="submission" date="2021-01" db="EMBL/GenBank/DDBJ databases">
        <authorList>
            <person name="Corre E."/>
            <person name="Pelletier E."/>
            <person name="Niang G."/>
            <person name="Scheremetjew M."/>
            <person name="Finn R."/>
            <person name="Kale V."/>
            <person name="Holt S."/>
            <person name="Cochrane G."/>
            <person name="Meng A."/>
            <person name="Brown T."/>
            <person name="Cohen L."/>
        </authorList>
    </citation>
    <scope>NUCLEOTIDE SEQUENCE</scope>
    <source>
        <strain evidence="13">B650</strain>
    </source>
</reference>
<evidence type="ECO:0000256" key="6">
    <source>
        <dbReference type="ARBA" id="ARBA00022490"/>
    </source>
</evidence>
<keyword evidence="7 12" id="KW-0479">Metal-binding</keyword>
<evidence type="ECO:0000256" key="9">
    <source>
        <dbReference type="ARBA" id="ARBA00023004"/>
    </source>
</evidence>
<evidence type="ECO:0000256" key="4">
    <source>
        <dbReference type="ARBA" id="ARBA00011919"/>
    </source>
</evidence>
<evidence type="ECO:0000256" key="10">
    <source>
        <dbReference type="ARBA" id="ARBA00029668"/>
    </source>
</evidence>
<keyword evidence="9 12" id="KW-0408">Iron</keyword>
<evidence type="ECO:0000256" key="7">
    <source>
        <dbReference type="ARBA" id="ARBA00022723"/>
    </source>
</evidence>
<comment type="subcellular location">
    <subcellularLocation>
        <location evidence="1">Cytoplasm</location>
    </subcellularLocation>
</comment>
<dbReference type="AlphaFoldDB" id="A0A7S2L9T4"/>
<dbReference type="InterPro" id="IPR007828">
    <property type="entry name" value="Inositol_oxygenase"/>
</dbReference>
<dbReference type="Gene3D" id="2.80.10.50">
    <property type="match status" value="1"/>
</dbReference>
<dbReference type="EC" id="1.13.99.1" evidence="4"/>
<evidence type="ECO:0000256" key="5">
    <source>
        <dbReference type="ARBA" id="ARBA00019269"/>
    </source>
</evidence>
<dbReference type="Gene3D" id="3.40.630.30">
    <property type="match status" value="1"/>
</dbReference>
<dbReference type="GO" id="GO:0050113">
    <property type="term" value="F:inositol oxygenase activity"/>
    <property type="evidence" value="ECO:0007669"/>
    <property type="project" value="UniProtKB-EC"/>
</dbReference>
<dbReference type="Pfam" id="PF05153">
    <property type="entry name" value="MIOX"/>
    <property type="match status" value="1"/>
</dbReference>
<dbReference type="PANTHER" id="PTHR12588:SF0">
    <property type="entry name" value="INOSITOL OXYGENASE"/>
    <property type="match status" value="1"/>
</dbReference>
<dbReference type="PANTHER" id="PTHR12588">
    <property type="entry name" value="MYOINOSITOL OXYGENASE"/>
    <property type="match status" value="1"/>
</dbReference>
<protein>
    <recommendedName>
        <fullName evidence="5">Inositol oxygenase</fullName>
        <ecNumber evidence="4">1.13.99.1</ecNumber>
    </recommendedName>
    <alternativeName>
        <fullName evidence="10">Myo-inositol oxygenase</fullName>
    </alternativeName>
</protein>
<comment type="cofactor">
    <cofactor evidence="12">
        <name>Fe cation</name>
        <dbReference type="ChEBI" id="CHEBI:24875"/>
    </cofactor>
    <text evidence="12">Binds 2 iron ions per subunit.</text>
</comment>
<dbReference type="SUPFAM" id="SSF109604">
    <property type="entry name" value="HD-domain/PDEase-like"/>
    <property type="match status" value="1"/>
</dbReference>
<dbReference type="InterPro" id="IPR008999">
    <property type="entry name" value="Actin-crosslinking"/>
</dbReference>
<keyword evidence="6" id="KW-0963">Cytoplasm</keyword>
<evidence type="ECO:0000313" key="13">
    <source>
        <dbReference type="EMBL" id="CAD9599034.1"/>
    </source>
</evidence>
<proteinExistence type="inferred from homology"/>
<dbReference type="GO" id="GO:0019310">
    <property type="term" value="P:inositol catabolic process"/>
    <property type="evidence" value="ECO:0007669"/>
    <property type="project" value="InterPro"/>
</dbReference>
<dbReference type="EMBL" id="HBGY01025962">
    <property type="protein sequence ID" value="CAD9599034.1"/>
    <property type="molecule type" value="Transcribed_RNA"/>
</dbReference>
<sequence length="653" mass="75324">MTSSERITKRPRIFSDPAPNGLAELFGTPRNVNLFGESNSGGFYTLRLEHRDGGLAGCRSHKGEERFVLFRSDRPGAIAKVVFSLENESNKPNTNMMASTAKSVEGRIHVLDVKEPYRGRDLGGLLFSEAIQAMRIKRGQQVLTKSCCDENSDNAYNSSLWARVRCHLDAEEDVRRHNKLINFYERLGCHVKPNVKIRYLNNNDGETYRRIPMECDINGDLPDSSDKIDSLCNDSISFLPVQLRTVTGERISVQYGSGNSVTGAQSNSNTENNDGAQLLRRVEWVAVQTQRGLTFRTTLGMHLCAEPSGKVVADRRKADAWECFCIEPGFDSDDSDADAILEEEDDFRRKKLWKLKSHHGTYLYADPVSSMFALSKEPKFWQANDGNLTATPDTPLRRLHYRKAWIFQSYSYVQAMRDKFLGFENLPKMNIREALDLLQSVPCHPFRKGPSLRSFLFHTAEVFRKMGYPDWVQLIALVHELGRIHSLDEEKMMEKSYDWTISSRTRIVGCLPPERCIFSEFRRLSPDIKNDQYNSQLGIYRRHCGLENVFLLWTGPEYMYHMLKANDVTIPSDGLLLLRFFSLYDWHTNNAYSDLESENDNDIKFFIAEFDEIRRRARRTCVSDFSGDECERLWDTHYSHIFQKYSLVDKLKW</sequence>
<evidence type="ECO:0000256" key="11">
    <source>
        <dbReference type="ARBA" id="ARBA00048271"/>
    </source>
</evidence>
<evidence type="ECO:0000256" key="1">
    <source>
        <dbReference type="ARBA" id="ARBA00004496"/>
    </source>
</evidence>